<dbReference type="EMBL" id="LR536452">
    <property type="protein sequence ID" value="VFU17515.1"/>
    <property type="molecule type" value="Genomic_DNA"/>
</dbReference>
<dbReference type="Proteomes" id="UP000294360">
    <property type="component" value="Plasmid 3"/>
</dbReference>
<keyword evidence="1" id="KW-0614">Plasmid</keyword>
<sequence length="84" mass="9841">MDDKYDWATTGITHDGHHQLMHIYRCSTNREKSQPLYLDQDQSRLLNACLQQLAKDTSDDTWSMMRQAILRAFYETLISSTRSS</sequence>
<evidence type="ECO:0000313" key="1">
    <source>
        <dbReference type="EMBL" id="VFU17515.1"/>
    </source>
</evidence>
<protein>
    <submittedName>
        <fullName evidence="1">Uncharacterized protein</fullName>
    </submittedName>
</protein>
<dbReference type="AlphaFoldDB" id="A0A4U8Z7G8"/>
<name>A0A4U8Z7G8_METTU</name>
<dbReference type="RefSeq" id="WP_134493314.1">
    <property type="nucleotide sequence ID" value="NZ_CP139087.1"/>
</dbReference>
<dbReference type="KEGG" id="mtun:MTUNDRAET4_0072.2"/>
<proteinExistence type="predicted"/>
<reference evidence="1 2" key="1">
    <citation type="submission" date="2019-03" db="EMBL/GenBank/DDBJ databases">
        <authorList>
            <person name="Kox A.R. M."/>
        </authorList>
    </citation>
    <scope>NUCLEOTIDE SEQUENCE [LARGE SCALE GENOMIC DNA]</scope>
    <source>
        <strain evidence="1">MTUNDRAET4 annotated genome</strain>
        <plasmid evidence="2">3</plasmid>
    </source>
</reference>
<geneLocation type="plasmid" evidence="1 2">
    <name>3</name>
</geneLocation>
<organism evidence="1 2">
    <name type="scientific">Methylocella tundrae</name>
    <dbReference type="NCBI Taxonomy" id="227605"/>
    <lineage>
        <taxon>Bacteria</taxon>
        <taxon>Pseudomonadati</taxon>
        <taxon>Pseudomonadota</taxon>
        <taxon>Alphaproteobacteria</taxon>
        <taxon>Hyphomicrobiales</taxon>
        <taxon>Beijerinckiaceae</taxon>
        <taxon>Methylocella</taxon>
    </lineage>
</organism>
<gene>
    <name evidence="1" type="ORF">MTUNDRAET4_0072</name>
</gene>
<accession>A0A4U8Z7G8</accession>
<evidence type="ECO:0000313" key="2">
    <source>
        <dbReference type="Proteomes" id="UP000294360"/>
    </source>
</evidence>